<keyword evidence="3" id="KW-1185">Reference proteome</keyword>
<feature type="compositionally biased region" description="Basic and acidic residues" evidence="1">
    <location>
        <begin position="40"/>
        <end position="53"/>
    </location>
</feature>
<evidence type="ECO:0000259" key="2">
    <source>
        <dbReference type="PROSITE" id="PS50104"/>
    </source>
</evidence>
<feature type="region of interest" description="Disordered" evidence="1">
    <location>
        <begin position="1"/>
        <end position="58"/>
    </location>
</feature>
<evidence type="ECO:0000313" key="4">
    <source>
        <dbReference type="RefSeq" id="XP_022346136.1"/>
    </source>
</evidence>
<dbReference type="GO" id="GO:0016491">
    <property type="term" value="F:oxidoreductase activity"/>
    <property type="evidence" value="ECO:0007669"/>
    <property type="project" value="TreeGrafter"/>
</dbReference>
<evidence type="ECO:0000256" key="1">
    <source>
        <dbReference type="SAM" id="MobiDB-lite"/>
    </source>
</evidence>
<dbReference type="InterPro" id="IPR016024">
    <property type="entry name" value="ARM-type_fold"/>
</dbReference>
<dbReference type="GO" id="GO:0007165">
    <property type="term" value="P:signal transduction"/>
    <property type="evidence" value="ECO:0007669"/>
    <property type="project" value="InterPro"/>
</dbReference>
<dbReference type="SUPFAM" id="SSF48371">
    <property type="entry name" value="ARM repeat"/>
    <property type="match status" value="1"/>
</dbReference>
<dbReference type="OrthoDB" id="194358at2759"/>
<organism evidence="3 4">
    <name type="scientific">Crassostrea virginica</name>
    <name type="common">Eastern oyster</name>
    <dbReference type="NCBI Taxonomy" id="6565"/>
    <lineage>
        <taxon>Eukaryota</taxon>
        <taxon>Metazoa</taxon>
        <taxon>Spiralia</taxon>
        <taxon>Lophotrochozoa</taxon>
        <taxon>Mollusca</taxon>
        <taxon>Bivalvia</taxon>
        <taxon>Autobranchia</taxon>
        <taxon>Pteriomorphia</taxon>
        <taxon>Ostreida</taxon>
        <taxon>Ostreoidea</taxon>
        <taxon>Ostreidae</taxon>
        <taxon>Crassostrea</taxon>
    </lineage>
</organism>
<dbReference type="Pfam" id="PF13646">
    <property type="entry name" value="HEAT_2"/>
    <property type="match status" value="1"/>
</dbReference>
<dbReference type="Gene3D" id="1.25.10.10">
    <property type="entry name" value="Leucine-rich Repeat Variant"/>
    <property type="match status" value="1"/>
</dbReference>
<name>A0A8B8F1M8_CRAVI</name>
<dbReference type="Pfam" id="PF13676">
    <property type="entry name" value="TIR_2"/>
    <property type="match status" value="1"/>
</dbReference>
<gene>
    <name evidence="4" type="primary">LOC111138454</name>
</gene>
<dbReference type="InterPro" id="IPR035897">
    <property type="entry name" value="Toll_tir_struct_dom_sf"/>
</dbReference>
<dbReference type="KEGG" id="cvn:111138454"/>
<dbReference type="Proteomes" id="UP000694844">
    <property type="component" value="Chromosome 5"/>
</dbReference>
<dbReference type="PANTHER" id="PTHR12697">
    <property type="entry name" value="PBS LYASE HEAT-LIKE PROTEIN"/>
    <property type="match status" value="1"/>
</dbReference>
<dbReference type="SUPFAM" id="SSF52200">
    <property type="entry name" value="Toll/Interleukin receptor TIR domain"/>
    <property type="match status" value="1"/>
</dbReference>
<feature type="compositionally biased region" description="Polar residues" evidence="1">
    <location>
        <begin position="1"/>
        <end position="24"/>
    </location>
</feature>
<proteinExistence type="predicted"/>
<dbReference type="InterPro" id="IPR011989">
    <property type="entry name" value="ARM-like"/>
</dbReference>
<dbReference type="RefSeq" id="XP_022346136.1">
    <property type="nucleotide sequence ID" value="XM_022490428.1"/>
</dbReference>
<dbReference type="GeneID" id="111138454"/>
<dbReference type="Gene3D" id="3.40.50.10140">
    <property type="entry name" value="Toll/interleukin-1 receptor homology (TIR) domain"/>
    <property type="match status" value="1"/>
</dbReference>
<dbReference type="PROSITE" id="PS50104">
    <property type="entry name" value="TIR"/>
    <property type="match status" value="1"/>
</dbReference>
<dbReference type="AlphaFoldDB" id="A0A8B8F1M8"/>
<evidence type="ECO:0000313" key="3">
    <source>
        <dbReference type="Proteomes" id="UP000694844"/>
    </source>
</evidence>
<dbReference type="PANTHER" id="PTHR12697:SF29">
    <property type="entry name" value="TIR DOMAIN-CONTAINING PROTEIN"/>
    <property type="match status" value="1"/>
</dbReference>
<reference evidence="4" key="1">
    <citation type="submission" date="2025-08" db="UniProtKB">
        <authorList>
            <consortium name="RefSeq"/>
        </authorList>
    </citation>
    <scope>IDENTIFICATION</scope>
    <source>
        <tissue evidence="4">Whole sample</tissue>
    </source>
</reference>
<accession>A0A8B8F1M8</accession>
<sequence length="469" mass="53469">MGSKPSSRRSSQAPTVTKPLQEQSKNPKAEKSSDTFSPHEVPEDDKQKMDRQDSVSNRDLMISYSHQDKEVMANLRESLEKNGISVWVDVVGLGAGVDFLSKIGQAILDAKLFISLLSTSTVKSKYCQDEVALAYISQKAIFPVAIQSQEEIYSIMDTGMKLQLASLEWTFIDPEKFDEGFQVLLPKLIAELKYQQKEVDLGHKVTERLKERQKKFQRQKSFQIDPHLSELPGTYWNKFYKNRESVQLNQFAEDFQKHFKDDLNRVYPAEDQKWLINNLKEEVSLSSDMDMKEITKKSLIDFCTLDGEEQALWQRVTAYAQDMYAMKDVFAMDSTVRVDAIENMGKYQSATVIECLRDLLRNEDSNIRAVAAVSLAKTGNQDKATINVLLKCLNDKDRLVREAGCLALGHMKAKKAVPKLLHLWRNDFISHVREAAQTALIQIGGEQVDKAMHITKVLAEEIRFLTEES</sequence>
<dbReference type="InterPro" id="IPR000157">
    <property type="entry name" value="TIR_dom"/>
</dbReference>
<feature type="domain" description="TIR" evidence="2">
    <location>
        <begin position="56"/>
        <end position="196"/>
    </location>
</feature>
<protein>
    <submittedName>
        <fullName evidence="4">Uncharacterized protein LOC111138454</fullName>
    </submittedName>
</protein>